<name>A0A2G2YGA0_CAPAN</name>
<evidence type="ECO:0000256" key="15">
    <source>
        <dbReference type="ARBA" id="ARBA00023284"/>
    </source>
</evidence>
<dbReference type="EMBL" id="AYRZ02000011">
    <property type="protein sequence ID" value="PHT68772.1"/>
    <property type="molecule type" value="Genomic_DNA"/>
</dbReference>
<keyword evidence="7" id="KW-0732">Signal</keyword>
<evidence type="ECO:0000256" key="2">
    <source>
        <dbReference type="ARBA" id="ARBA00004367"/>
    </source>
</evidence>
<evidence type="ECO:0000256" key="3">
    <source>
        <dbReference type="ARBA" id="ARBA00008277"/>
    </source>
</evidence>
<comment type="subcellular location">
    <subcellularLocation>
        <location evidence="2">Endoplasmic reticulum membrane</location>
        <topology evidence="2">Peripheral membrane protein</topology>
        <orientation evidence="2">Lumenal side</orientation>
    </subcellularLocation>
</comment>
<organism evidence="16 17">
    <name type="scientific">Capsicum annuum</name>
    <name type="common">Capsicum pepper</name>
    <dbReference type="NCBI Taxonomy" id="4072"/>
    <lineage>
        <taxon>Eukaryota</taxon>
        <taxon>Viridiplantae</taxon>
        <taxon>Streptophyta</taxon>
        <taxon>Embryophyta</taxon>
        <taxon>Tracheophyta</taxon>
        <taxon>Spermatophyta</taxon>
        <taxon>Magnoliopsida</taxon>
        <taxon>eudicotyledons</taxon>
        <taxon>Gunneridae</taxon>
        <taxon>Pentapetalae</taxon>
        <taxon>asterids</taxon>
        <taxon>lamiids</taxon>
        <taxon>Solanales</taxon>
        <taxon>Solanaceae</taxon>
        <taxon>Solanoideae</taxon>
        <taxon>Capsiceae</taxon>
        <taxon>Capsicum</taxon>
    </lineage>
</organism>
<evidence type="ECO:0000256" key="14">
    <source>
        <dbReference type="ARBA" id="ARBA00023180"/>
    </source>
</evidence>
<dbReference type="SUPFAM" id="SSF52058">
    <property type="entry name" value="L domain-like"/>
    <property type="match status" value="1"/>
</dbReference>
<evidence type="ECO:0000313" key="16">
    <source>
        <dbReference type="EMBL" id="PHT68772.1"/>
    </source>
</evidence>
<comment type="cofactor">
    <cofactor evidence="1">
        <name>FAD</name>
        <dbReference type="ChEBI" id="CHEBI:57692"/>
    </cofactor>
</comment>
<dbReference type="Proteomes" id="UP000222542">
    <property type="component" value="Unassembled WGS sequence"/>
</dbReference>
<dbReference type="GO" id="GO:0005789">
    <property type="term" value="C:endoplasmic reticulum membrane"/>
    <property type="evidence" value="ECO:0000318"/>
    <property type="project" value="GO_Central"/>
</dbReference>
<dbReference type="SUPFAM" id="SSF110019">
    <property type="entry name" value="ERO1-like"/>
    <property type="match status" value="1"/>
</dbReference>
<accession>A0A2G2YGA0</accession>
<dbReference type="Pfam" id="PF04137">
    <property type="entry name" value="ERO1"/>
    <property type="match status" value="1"/>
</dbReference>
<gene>
    <name evidence="16" type="ORF">T459_28259</name>
</gene>
<reference evidence="16 17" key="1">
    <citation type="journal article" date="2014" name="Nat. Genet.">
        <title>Genome sequence of the hot pepper provides insights into the evolution of pungency in Capsicum species.</title>
        <authorList>
            <person name="Kim S."/>
            <person name="Park M."/>
            <person name="Yeom S.I."/>
            <person name="Kim Y.M."/>
            <person name="Lee J.M."/>
            <person name="Lee H.A."/>
            <person name="Seo E."/>
            <person name="Choi J."/>
            <person name="Cheong K."/>
            <person name="Kim K.T."/>
            <person name="Jung K."/>
            <person name="Lee G.W."/>
            <person name="Oh S.K."/>
            <person name="Bae C."/>
            <person name="Kim S.B."/>
            <person name="Lee H.Y."/>
            <person name="Kim S.Y."/>
            <person name="Kim M.S."/>
            <person name="Kang B.C."/>
            <person name="Jo Y.D."/>
            <person name="Yang H.B."/>
            <person name="Jeong H.J."/>
            <person name="Kang W.H."/>
            <person name="Kwon J.K."/>
            <person name="Shin C."/>
            <person name="Lim J.Y."/>
            <person name="Park J.H."/>
            <person name="Huh J.H."/>
            <person name="Kim J.S."/>
            <person name="Kim B.D."/>
            <person name="Cohen O."/>
            <person name="Paran I."/>
            <person name="Suh M.C."/>
            <person name="Lee S.B."/>
            <person name="Kim Y.K."/>
            <person name="Shin Y."/>
            <person name="Noh S.J."/>
            <person name="Park J."/>
            <person name="Seo Y.S."/>
            <person name="Kwon S.Y."/>
            <person name="Kim H.A."/>
            <person name="Park J.M."/>
            <person name="Kim H.J."/>
            <person name="Choi S.B."/>
            <person name="Bosland P.W."/>
            <person name="Reeves G."/>
            <person name="Jo S.H."/>
            <person name="Lee B.W."/>
            <person name="Cho H.T."/>
            <person name="Choi H.S."/>
            <person name="Lee M.S."/>
            <person name="Yu Y."/>
            <person name="Do Choi Y."/>
            <person name="Park B.S."/>
            <person name="van Deynze A."/>
            <person name="Ashrafi H."/>
            <person name="Hill T."/>
            <person name="Kim W.T."/>
            <person name="Pai H.S."/>
            <person name="Ahn H.K."/>
            <person name="Yeam I."/>
            <person name="Giovannoni J.J."/>
            <person name="Rose J.K."/>
            <person name="Sorensen I."/>
            <person name="Lee S.J."/>
            <person name="Kim R.W."/>
            <person name="Choi I.Y."/>
            <person name="Choi B.S."/>
            <person name="Lim J.S."/>
            <person name="Lee Y.H."/>
            <person name="Choi D."/>
        </authorList>
    </citation>
    <scope>NUCLEOTIDE SEQUENCE [LARGE SCALE GENOMIC DNA]</scope>
    <source>
        <strain evidence="17">cv. CM334</strain>
    </source>
</reference>
<dbReference type="Gene3D" id="3.80.10.10">
    <property type="entry name" value="Ribonuclease Inhibitor"/>
    <property type="match status" value="1"/>
</dbReference>
<evidence type="ECO:0000256" key="10">
    <source>
        <dbReference type="ARBA" id="ARBA00022982"/>
    </source>
</evidence>
<evidence type="ECO:0000256" key="9">
    <source>
        <dbReference type="ARBA" id="ARBA00022827"/>
    </source>
</evidence>
<dbReference type="Pfam" id="PF00560">
    <property type="entry name" value="LRR_1"/>
    <property type="match status" value="2"/>
</dbReference>
<keyword evidence="11" id="KW-0560">Oxidoreductase</keyword>
<dbReference type="PANTHER" id="PTHR12613:SF0">
    <property type="entry name" value="ERO1-LIKE PROTEIN"/>
    <property type="match status" value="1"/>
</dbReference>
<dbReference type="InterPro" id="IPR037192">
    <property type="entry name" value="ERO1-like_sf"/>
</dbReference>
<dbReference type="GO" id="GO:0016972">
    <property type="term" value="F:thiol oxidase activity"/>
    <property type="evidence" value="ECO:0007669"/>
    <property type="project" value="InterPro"/>
</dbReference>
<protein>
    <submittedName>
        <fullName evidence="16">Uncharacterized protein</fullName>
    </submittedName>
</protein>
<keyword evidence="8" id="KW-0256">Endoplasmic reticulum</keyword>
<keyword evidence="12" id="KW-0472">Membrane</keyword>
<evidence type="ECO:0000313" key="17">
    <source>
        <dbReference type="Proteomes" id="UP000222542"/>
    </source>
</evidence>
<evidence type="ECO:0000256" key="11">
    <source>
        <dbReference type="ARBA" id="ARBA00023002"/>
    </source>
</evidence>
<evidence type="ECO:0000256" key="4">
    <source>
        <dbReference type="ARBA" id="ARBA00011802"/>
    </source>
</evidence>
<dbReference type="Gramene" id="PHT68772">
    <property type="protein sequence ID" value="PHT68772"/>
    <property type="gene ID" value="T459_28259"/>
</dbReference>
<keyword evidence="10" id="KW-0249">Electron transport</keyword>
<evidence type="ECO:0000256" key="6">
    <source>
        <dbReference type="ARBA" id="ARBA00022630"/>
    </source>
</evidence>
<sequence>MLGRKILTRDDLTVLTPRPIPFPKQQKVNLGPGYRGSKGDQAEYDTSNCEEDLKAQSLMRQLLYNQKLQAACPVLFDEAKLWKGLKQQIQKQFRIIRNLQNNEFSGPLPPSFKSLNKLTYLDLSFNSLFGAIPEAANNSLNYITTLDCVGCEKCRLWAKLVLGIGIALKILFSVDGESRHDQHEMSPAFEKTTKGKSLQPTAKLISSWRRLWETVVKDRNNAGDQI</sequence>
<comment type="similarity">
    <text evidence="3">Belongs to the EROs family.</text>
</comment>
<keyword evidence="9" id="KW-0274">FAD</keyword>
<dbReference type="GO" id="GO:0034975">
    <property type="term" value="P:protein folding in endoplasmic reticulum"/>
    <property type="evidence" value="ECO:0000318"/>
    <property type="project" value="GO_Central"/>
</dbReference>
<dbReference type="InterPro" id="IPR032675">
    <property type="entry name" value="LRR_dom_sf"/>
</dbReference>
<proteinExistence type="inferred from homology"/>
<dbReference type="GO" id="GO:0071949">
    <property type="term" value="F:FAD binding"/>
    <property type="evidence" value="ECO:0007669"/>
    <property type="project" value="InterPro"/>
</dbReference>
<keyword evidence="5" id="KW-0813">Transport</keyword>
<evidence type="ECO:0000256" key="5">
    <source>
        <dbReference type="ARBA" id="ARBA00022448"/>
    </source>
</evidence>
<comment type="caution">
    <text evidence="16">The sequence shown here is derived from an EMBL/GenBank/DDBJ whole genome shotgun (WGS) entry which is preliminary data.</text>
</comment>
<dbReference type="AlphaFoldDB" id="A0A2G2YGA0"/>
<dbReference type="PANTHER" id="PTHR12613">
    <property type="entry name" value="ERO1-RELATED"/>
    <property type="match status" value="1"/>
</dbReference>
<dbReference type="GO" id="GO:0015035">
    <property type="term" value="F:protein-disulfide reductase activity"/>
    <property type="evidence" value="ECO:0000318"/>
    <property type="project" value="GO_Central"/>
</dbReference>
<evidence type="ECO:0000256" key="7">
    <source>
        <dbReference type="ARBA" id="ARBA00022729"/>
    </source>
</evidence>
<evidence type="ECO:0000256" key="1">
    <source>
        <dbReference type="ARBA" id="ARBA00001974"/>
    </source>
</evidence>
<dbReference type="STRING" id="4072.A0A2G2YGA0"/>
<keyword evidence="13" id="KW-1015">Disulfide bond</keyword>
<keyword evidence="6" id="KW-0285">Flavoprotein</keyword>
<reference evidence="16 17" key="2">
    <citation type="journal article" date="2017" name="Genome Biol.">
        <title>New reference genome sequences of hot pepper reveal the massive evolution of plant disease-resistance genes by retroduplication.</title>
        <authorList>
            <person name="Kim S."/>
            <person name="Park J."/>
            <person name="Yeom S.I."/>
            <person name="Kim Y.M."/>
            <person name="Seo E."/>
            <person name="Kim K.T."/>
            <person name="Kim M.S."/>
            <person name="Lee J.M."/>
            <person name="Cheong K."/>
            <person name="Shin H.S."/>
            <person name="Kim S.B."/>
            <person name="Han K."/>
            <person name="Lee J."/>
            <person name="Park M."/>
            <person name="Lee H.A."/>
            <person name="Lee H.Y."/>
            <person name="Lee Y."/>
            <person name="Oh S."/>
            <person name="Lee J.H."/>
            <person name="Choi E."/>
            <person name="Choi E."/>
            <person name="Lee S.E."/>
            <person name="Jeon J."/>
            <person name="Kim H."/>
            <person name="Choi G."/>
            <person name="Song H."/>
            <person name="Lee J."/>
            <person name="Lee S.C."/>
            <person name="Kwon J.K."/>
            <person name="Lee H.Y."/>
            <person name="Koo N."/>
            <person name="Hong Y."/>
            <person name="Kim R.W."/>
            <person name="Kang W.H."/>
            <person name="Huh J.H."/>
            <person name="Kang B.C."/>
            <person name="Yang T.J."/>
            <person name="Lee Y.H."/>
            <person name="Bennetzen J.L."/>
            <person name="Choi D."/>
        </authorList>
    </citation>
    <scope>NUCLEOTIDE SEQUENCE [LARGE SCALE GENOMIC DNA]</scope>
    <source>
        <strain evidence="17">cv. CM334</strain>
    </source>
</reference>
<dbReference type="InterPro" id="IPR007266">
    <property type="entry name" value="Ero1"/>
</dbReference>
<keyword evidence="17" id="KW-1185">Reference proteome</keyword>
<comment type="subunit">
    <text evidence="4">May function both as a monomer and a homodimer.</text>
</comment>
<keyword evidence="14" id="KW-0325">Glycoprotein</keyword>
<evidence type="ECO:0000256" key="12">
    <source>
        <dbReference type="ARBA" id="ARBA00023136"/>
    </source>
</evidence>
<evidence type="ECO:0000256" key="8">
    <source>
        <dbReference type="ARBA" id="ARBA00022824"/>
    </source>
</evidence>
<keyword evidence="15" id="KW-0676">Redox-active center</keyword>
<dbReference type="InterPro" id="IPR001611">
    <property type="entry name" value="Leu-rich_rpt"/>
</dbReference>
<evidence type="ECO:0000256" key="13">
    <source>
        <dbReference type="ARBA" id="ARBA00023157"/>
    </source>
</evidence>